<dbReference type="RefSeq" id="WP_139628089.1">
    <property type="nucleotide sequence ID" value="NZ_VDLX02000001.1"/>
</dbReference>
<dbReference type="Proteomes" id="UP000312512">
    <property type="component" value="Unassembled WGS sequence"/>
</dbReference>
<organism evidence="1 2">
    <name type="scientific">Nonomuraea phyllanthi</name>
    <dbReference type="NCBI Taxonomy" id="2219224"/>
    <lineage>
        <taxon>Bacteria</taxon>
        <taxon>Bacillati</taxon>
        <taxon>Actinomycetota</taxon>
        <taxon>Actinomycetes</taxon>
        <taxon>Streptosporangiales</taxon>
        <taxon>Streptosporangiaceae</taxon>
        <taxon>Nonomuraea</taxon>
    </lineage>
</organism>
<proteinExistence type="predicted"/>
<protein>
    <submittedName>
        <fullName evidence="1">Uncharacterized protein</fullName>
    </submittedName>
</protein>
<dbReference type="EMBL" id="VDLX02000001">
    <property type="protein sequence ID" value="KAB8197405.1"/>
    <property type="molecule type" value="Genomic_DNA"/>
</dbReference>
<dbReference type="AlphaFoldDB" id="A0A5C4WX27"/>
<evidence type="ECO:0000313" key="1">
    <source>
        <dbReference type="EMBL" id="KAB8197405.1"/>
    </source>
</evidence>
<keyword evidence="2" id="KW-1185">Reference proteome</keyword>
<accession>A0A5C4WX27</accession>
<evidence type="ECO:0000313" key="2">
    <source>
        <dbReference type="Proteomes" id="UP000312512"/>
    </source>
</evidence>
<comment type="caution">
    <text evidence="1">The sequence shown here is derived from an EMBL/GenBank/DDBJ whole genome shotgun (WGS) entry which is preliminary data.</text>
</comment>
<gene>
    <name evidence="1" type="ORF">FH608_002275</name>
</gene>
<reference evidence="1 2" key="1">
    <citation type="submission" date="2019-10" db="EMBL/GenBank/DDBJ databases">
        <title>Nonomuraea sp. nov., isolated from Phyllanthus amarus.</title>
        <authorList>
            <person name="Klykleung N."/>
            <person name="Tanasupawat S."/>
        </authorList>
    </citation>
    <scope>NUCLEOTIDE SEQUENCE [LARGE SCALE GENOMIC DNA]</scope>
    <source>
        <strain evidence="1 2">PA1-10</strain>
    </source>
</reference>
<dbReference type="OrthoDB" id="3395380at2"/>
<name>A0A5C4WX27_9ACTN</name>
<sequence>MSWWPRLLWIAAVVLVALTAGLTFARLLEMPVELGYDTSMYVRLNDALYPHLSYVSAAVEVLAMLATAALALVERGTKRFRPALSAAVLMAGALVLWLAVVRPANAVFATWAPQSLPPHWHQWRLRWEMGQVGSVVLLSAAFVLLLVALTGPGRLIRTSPEPSPRTR</sequence>